<dbReference type="GO" id="GO:0090162">
    <property type="term" value="P:establishment of epithelial cell polarity"/>
    <property type="evidence" value="ECO:0007669"/>
    <property type="project" value="InterPro"/>
</dbReference>
<evidence type="ECO:0000256" key="3">
    <source>
        <dbReference type="ARBA" id="ARBA00023054"/>
    </source>
</evidence>
<feature type="compositionally biased region" description="Polar residues" evidence="4">
    <location>
        <begin position="501"/>
        <end position="522"/>
    </location>
</feature>
<dbReference type="PANTHER" id="PTHR46079">
    <property type="entry name" value="FERM DOMAIN-CONTAINING PROTEIN 4"/>
    <property type="match status" value="1"/>
</dbReference>
<feature type="region of interest" description="Disordered" evidence="4">
    <location>
        <begin position="484"/>
        <end position="522"/>
    </location>
</feature>
<dbReference type="Pfam" id="PF11819">
    <property type="entry name" value="CUPID"/>
    <property type="match status" value="1"/>
</dbReference>
<proteinExistence type="predicted"/>
<dbReference type="PANTHER" id="PTHR46079:SF3">
    <property type="entry name" value="FERM DOMAIN-CONTAINING PROTEIN 4A"/>
    <property type="match status" value="1"/>
</dbReference>
<feature type="region of interest" description="Disordered" evidence="4">
    <location>
        <begin position="380"/>
        <end position="429"/>
    </location>
</feature>
<dbReference type="OMA" id="HILTWRT"/>
<comment type="subcellular location">
    <subcellularLocation>
        <location evidence="1">Cytoplasm</location>
    </subcellularLocation>
</comment>
<keyword evidence="3" id="KW-0175">Coiled coil</keyword>
<sequence length="563" mass="61200">RRLSERRRLCAQELTGRLPSDFPLAAGEKPPAVRRRVGTSFKLDEKKMVPRGEEEELDSLERDFAIQTQITEAAKKLVSDPHIGKTMRRQRKTSLQNATRKLQQIEGAINEYRLRAGKEPTQRASLFIEEGKEQSEDSSLSDAAILEDSVMTIVLYILPHQHSHQHVHPHAGVAYARPPPPHSLDGLALRRIQSFRTDAPDYDKSPIKPRAWKESSLDEPYQKPKKQSKDGNQASPVHGPGAGAGVGGAGPPDSLQGSPVHAPAYFCSVPSTPDLRSRGILRHKQQQQQQQSSSVDVSPAHSCPPPEAFRNRSGSLECGPSLLPSAEDPYGTATSHSSASSDVPDDRLSCASQCSSEREPCCGSGYGCGYGYGTLGEESLHQARQRHRSAGSLGSASSGSLPNLAPNAGPSGTARSDQQHHRSVPNSASQYRIKEYPLYTDGAAWPTTVVRSLESDREGHYSVKAQLRVSNSYTAGGLYRDSAHYRGGGGGNGTHGGVPHSRSQLVRTPVSSPGQHANSQWGSQALIDHLRSWYERNAHRDPRRLSHASSGSDRSSQSDRSSR</sequence>
<dbReference type="STRING" id="7757.ENSPMAP00000001284"/>
<feature type="region of interest" description="Disordered" evidence="4">
    <location>
        <begin position="196"/>
        <end position="262"/>
    </location>
</feature>
<feature type="compositionally biased region" description="Gly residues" evidence="4">
    <location>
        <begin position="240"/>
        <end position="250"/>
    </location>
</feature>
<dbReference type="GO" id="GO:0005912">
    <property type="term" value="C:adherens junction"/>
    <property type="evidence" value="ECO:0007669"/>
    <property type="project" value="TreeGrafter"/>
</dbReference>
<protein>
    <submittedName>
        <fullName evidence="6">FERM domain containing 4A</fullName>
    </submittedName>
</protein>
<dbReference type="AlphaFoldDB" id="S4R7V4"/>
<evidence type="ECO:0000256" key="4">
    <source>
        <dbReference type="SAM" id="MobiDB-lite"/>
    </source>
</evidence>
<dbReference type="GO" id="GO:0005737">
    <property type="term" value="C:cytoplasm"/>
    <property type="evidence" value="ECO:0007669"/>
    <property type="project" value="UniProtKB-SubCell"/>
</dbReference>
<feature type="region of interest" description="Disordered" evidence="4">
    <location>
        <begin position="539"/>
        <end position="563"/>
    </location>
</feature>
<feature type="compositionally biased region" description="Basic and acidic residues" evidence="4">
    <location>
        <begin position="198"/>
        <end position="222"/>
    </location>
</feature>
<reference evidence="6" key="2">
    <citation type="submission" date="2025-09" db="UniProtKB">
        <authorList>
            <consortium name="Ensembl"/>
        </authorList>
    </citation>
    <scope>IDENTIFICATION</scope>
</reference>
<evidence type="ECO:0000256" key="1">
    <source>
        <dbReference type="ARBA" id="ARBA00004496"/>
    </source>
</evidence>
<feature type="domain" description="Cytohesin Ubiquitin Protein Inducing" evidence="5">
    <location>
        <begin position="2"/>
        <end position="85"/>
    </location>
</feature>
<accession>S4R7V4</accession>
<feature type="compositionally biased region" description="Low complexity" evidence="4">
    <location>
        <begin position="390"/>
        <end position="401"/>
    </location>
</feature>
<keyword evidence="2" id="KW-0963">Cytoplasm</keyword>
<dbReference type="GeneTree" id="ENSGT01020000230354"/>
<feature type="compositionally biased region" description="Gly residues" evidence="4">
    <location>
        <begin position="486"/>
        <end position="496"/>
    </location>
</feature>
<evidence type="ECO:0000259" key="5">
    <source>
        <dbReference type="Pfam" id="PF11819"/>
    </source>
</evidence>
<dbReference type="GO" id="GO:0005923">
    <property type="term" value="C:bicellular tight junction"/>
    <property type="evidence" value="ECO:0007669"/>
    <property type="project" value="TreeGrafter"/>
</dbReference>
<evidence type="ECO:0000313" key="6">
    <source>
        <dbReference type="Ensembl" id="ENSPMAP00000001284.1"/>
    </source>
</evidence>
<name>S4R7V4_PETMA</name>
<feature type="compositionally biased region" description="Polar residues" evidence="4">
    <location>
        <begin position="332"/>
        <end position="341"/>
    </location>
</feature>
<dbReference type="InterPro" id="IPR021774">
    <property type="entry name" value="CUPID"/>
</dbReference>
<evidence type="ECO:0000256" key="2">
    <source>
        <dbReference type="ARBA" id="ARBA00022490"/>
    </source>
</evidence>
<dbReference type="Ensembl" id="ENSPMAT00000001289.1">
    <property type="protein sequence ID" value="ENSPMAP00000001284.1"/>
    <property type="gene ID" value="ENSPMAG00000001160.1"/>
</dbReference>
<feature type="region of interest" description="Disordered" evidence="4">
    <location>
        <begin position="276"/>
        <end position="349"/>
    </location>
</feature>
<organism evidence="6">
    <name type="scientific">Petromyzon marinus</name>
    <name type="common">Sea lamprey</name>
    <dbReference type="NCBI Taxonomy" id="7757"/>
    <lineage>
        <taxon>Eukaryota</taxon>
        <taxon>Metazoa</taxon>
        <taxon>Chordata</taxon>
        <taxon>Craniata</taxon>
        <taxon>Vertebrata</taxon>
        <taxon>Cyclostomata</taxon>
        <taxon>Hyperoartia</taxon>
        <taxon>Petromyzontiformes</taxon>
        <taxon>Petromyzontidae</taxon>
        <taxon>Petromyzon</taxon>
    </lineage>
</organism>
<dbReference type="InterPro" id="IPR047176">
    <property type="entry name" value="FRMD4A/B"/>
</dbReference>
<dbReference type="HOGENOM" id="CLU_003623_2_0_1"/>
<reference evidence="6" key="1">
    <citation type="submission" date="2025-08" db="UniProtKB">
        <authorList>
            <consortium name="Ensembl"/>
        </authorList>
    </citation>
    <scope>IDENTIFICATION</scope>
</reference>